<dbReference type="Gene3D" id="2.160.10.10">
    <property type="entry name" value="Hexapeptide repeat proteins"/>
    <property type="match status" value="1"/>
</dbReference>
<gene>
    <name evidence="6" type="ORF">J4573_48345</name>
</gene>
<dbReference type="GO" id="GO:0016740">
    <property type="term" value="F:transferase activity"/>
    <property type="evidence" value="ECO:0007669"/>
    <property type="project" value="UniProtKB-KW"/>
</dbReference>
<dbReference type="EMBL" id="JAGEOJ010000030">
    <property type="protein sequence ID" value="MBO2454971.1"/>
    <property type="molecule type" value="Genomic_DNA"/>
</dbReference>
<dbReference type="InterPro" id="IPR011004">
    <property type="entry name" value="Trimer_LpxA-like_sf"/>
</dbReference>
<feature type="site" description="Increases basicity of active site His" evidence="3">
    <location>
        <position position="143"/>
    </location>
</feature>
<feature type="binding site" evidence="4">
    <location>
        <position position="75"/>
    </location>
    <ligand>
        <name>substrate</name>
    </ligand>
</feature>
<dbReference type="InterPro" id="IPR041561">
    <property type="entry name" value="PglD_N"/>
</dbReference>
<feature type="domain" description="PglD N-terminal" evidence="5">
    <location>
        <begin position="6"/>
        <end position="86"/>
    </location>
</feature>
<dbReference type="RefSeq" id="WP_208263195.1">
    <property type="nucleotide sequence ID" value="NZ_JAGEOJ010000030.1"/>
</dbReference>
<dbReference type="Pfam" id="PF17836">
    <property type="entry name" value="PglD_N"/>
    <property type="match status" value="1"/>
</dbReference>
<evidence type="ECO:0000313" key="6">
    <source>
        <dbReference type="EMBL" id="MBO2454971.1"/>
    </source>
</evidence>
<reference evidence="6" key="1">
    <citation type="submission" date="2021-03" db="EMBL/GenBank/DDBJ databases">
        <authorList>
            <person name="Kanchanasin P."/>
            <person name="Saeng-In P."/>
            <person name="Phongsopitanun W."/>
            <person name="Yuki M."/>
            <person name="Kudo T."/>
            <person name="Ohkuma M."/>
            <person name="Tanasupawat S."/>
        </authorList>
    </citation>
    <scope>NUCLEOTIDE SEQUENCE</scope>
    <source>
        <strain evidence="6">GKU 128</strain>
    </source>
</reference>
<proteinExistence type="predicted"/>
<dbReference type="InterPro" id="IPR020019">
    <property type="entry name" value="AcTrfase_PglD-like"/>
</dbReference>
<dbReference type="InterPro" id="IPR050179">
    <property type="entry name" value="Trans_hexapeptide_repeat"/>
</dbReference>
<feature type="active site" description="Proton acceptor" evidence="3">
    <location>
        <position position="142"/>
    </location>
</feature>
<evidence type="ECO:0000256" key="3">
    <source>
        <dbReference type="PIRSR" id="PIRSR620019-1"/>
    </source>
</evidence>
<dbReference type="NCBIfam" id="TIGR03570">
    <property type="entry name" value="NeuD_NnaD"/>
    <property type="match status" value="1"/>
</dbReference>
<dbReference type="PANTHER" id="PTHR43300">
    <property type="entry name" value="ACETYLTRANSFERASE"/>
    <property type="match status" value="1"/>
</dbReference>
<dbReference type="Proteomes" id="UP000669179">
    <property type="component" value="Unassembled WGS sequence"/>
</dbReference>
<dbReference type="PANTHER" id="PTHR43300:SF7">
    <property type="entry name" value="UDP-N-ACETYLBACILLOSAMINE N-ACETYLTRANSFERASE"/>
    <property type="match status" value="1"/>
</dbReference>
<dbReference type="InterPro" id="IPR018357">
    <property type="entry name" value="Hexapep_transf_CS"/>
</dbReference>
<evidence type="ECO:0000256" key="2">
    <source>
        <dbReference type="ARBA" id="ARBA00022737"/>
    </source>
</evidence>
<sequence length="224" mass="23110">MPAPRDLVIVGAGGFGRETAQAVTAMPEWNLLGYADDDPARIGTAVDGVPILGNAKEVAAERPGARLVVCTGSPGDYASRGRIVRRLGLPESRYATLVHPAAWVSPTSRIGPGSVLLAQTVLTAAVRVGAHVAIMPHVTLTHDDVIEDLVTIAAGARLSGGVRVCSGAYVGTGALVRQGVTIGAGALIGMGAVVLDDVPPGEVWIGSPARYLRPSPHHRKEERA</sequence>
<dbReference type="PROSITE" id="PS00101">
    <property type="entry name" value="HEXAPEP_TRANSFERASES"/>
    <property type="match status" value="1"/>
</dbReference>
<name>A0A939T6I5_9ACTN</name>
<dbReference type="AlphaFoldDB" id="A0A939T6I5"/>
<accession>A0A939T6I5</accession>
<dbReference type="Gene3D" id="3.40.50.20">
    <property type="match status" value="1"/>
</dbReference>
<evidence type="ECO:0000256" key="1">
    <source>
        <dbReference type="ARBA" id="ARBA00022679"/>
    </source>
</evidence>
<keyword evidence="1" id="KW-0808">Transferase</keyword>
<evidence type="ECO:0000313" key="7">
    <source>
        <dbReference type="Proteomes" id="UP000669179"/>
    </source>
</evidence>
<keyword evidence="2" id="KW-0677">Repeat</keyword>
<organism evidence="6 7">
    <name type="scientific">Actinomadura barringtoniae</name>
    <dbReference type="NCBI Taxonomy" id="1427535"/>
    <lineage>
        <taxon>Bacteria</taxon>
        <taxon>Bacillati</taxon>
        <taxon>Actinomycetota</taxon>
        <taxon>Actinomycetes</taxon>
        <taxon>Streptosporangiales</taxon>
        <taxon>Thermomonosporaceae</taxon>
        <taxon>Actinomadura</taxon>
    </lineage>
</organism>
<protein>
    <submittedName>
        <fullName evidence="6">Acetyltransferase</fullName>
    </submittedName>
</protein>
<dbReference type="SUPFAM" id="SSF51161">
    <property type="entry name" value="Trimeric LpxA-like enzymes"/>
    <property type="match status" value="1"/>
</dbReference>
<keyword evidence="7" id="KW-1185">Reference proteome</keyword>
<evidence type="ECO:0000256" key="4">
    <source>
        <dbReference type="PIRSR" id="PIRSR620019-2"/>
    </source>
</evidence>
<comment type="caution">
    <text evidence="6">The sequence shown here is derived from an EMBL/GenBank/DDBJ whole genome shotgun (WGS) entry which is preliminary data.</text>
</comment>
<evidence type="ECO:0000259" key="5">
    <source>
        <dbReference type="Pfam" id="PF17836"/>
    </source>
</evidence>
<dbReference type="CDD" id="cd03360">
    <property type="entry name" value="LbH_AT_putative"/>
    <property type="match status" value="1"/>
</dbReference>